<gene>
    <name evidence="9" type="ORF">SAMN02983003_1811</name>
</gene>
<dbReference type="AlphaFoldDB" id="A0A1K2HXM0"/>
<keyword evidence="4 8" id="KW-1003">Cell membrane</keyword>
<feature type="transmembrane region" description="Helical" evidence="8">
    <location>
        <begin position="34"/>
        <end position="55"/>
    </location>
</feature>
<dbReference type="EMBL" id="FPKU01000001">
    <property type="protein sequence ID" value="SFZ83726.1"/>
    <property type="molecule type" value="Genomic_DNA"/>
</dbReference>
<dbReference type="Pfam" id="PF01925">
    <property type="entry name" value="TauE"/>
    <property type="match status" value="1"/>
</dbReference>
<name>A0A1K2HXM0_9HYPH</name>
<accession>A0A1K2HXM0</accession>
<dbReference type="Proteomes" id="UP000183447">
    <property type="component" value="Unassembled WGS sequence"/>
</dbReference>
<reference evidence="9 10" key="1">
    <citation type="submission" date="2016-11" db="EMBL/GenBank/DDBJ databases">
        <authorList>
            <person name="Jaros S."/>
            <person name="Januszkiewicz K."/>
            <person name="Wedrychowicz H."/>
        </authorList>
    </citation>
    <scope>NUCLEOTIDE SEQUENCE [LARGE SCALE GENOMIC DNA]</scope>
    <source>
        <strain evidence="9 10">ATCC 23634</strain>
    </source>
</reference>
<dbReference type="RefSeq" id="WP_072341135.1">
    <property type="nucleotide sequence ID" value="NZ_FPKU01000001.1"/>
</dbReference>
<protein>
    <recommendedName>
        <fullName evidence="8">Probable membrane transporter protein</fullName>
    </recommendedName>
</protein>
<keyword evidence="3" id="KW-0813">Transport</keyword>
<evidence type="ECO:0000256" key="2">
    <source>
        <dbReference type="ARBA" id="ARBA00009142"/>
    </source>
</evidence>
<evidence type="ECO:0000256" key="6">
    <source>
        <dbReference type="ARBA" id="ARBA00022989"/>
    </source>
</evidence>
<sequence length="254" mass="26438">MSPIDLAIIAFCLAIGGVLKGATGAGAPLLAVPAISAIYDVRLAVVTMLLPTIVTNAWQLVAYRRNFVGLPFLAPFVIAAFIGVLMGSFMLVGLPITALTGVLAAALVSYVIFRLLKPHWALSPQAAKRLALPAGWISGLLQGASGLSAPASLPYLNALGIPRPQFVVSVSTLFLMFGSVQTLTLFGLGQLRTDWLLLSAMAIAPVFAGMTFGNWLGTRMDPGAFGRIVLVVLTGLAFKLSYDVLSPLLSGAGG</sequence>
<feature type="transmembrane region" description="Helical" evidence="8">
    <location>
        <begin position="92"/>
        <end position="113"/>
    </location>
</feature>
<evidence type="ECO:0000313" key="9">
    <source>
        <dbReference type="EMBL" id="SFZ83726.1"/>
    </source>
</evidence>
<evidence type="ECO:0000256" key="3">
    <source>
        <dbReference type="ARBA" id="ARBA00022448"/>
    </source>
</evidence>
<comment type="similarity">
    <text evidence="2 8">Belongs to the 4-toluene sulfonate uptake permease (TSUP) (TC 2.A.102) family.</text>
</comment>
<evidence type="ECO:0000256" key="8">
    <source>
        <dbReference type="RuleBase" id="RU363041"/>
    </source>
</evidence>
<feature type="transmembrane region" description="Helical" evidence="8">
    <location>
        <begin position="134"/>
        <end position="153"/>
    </location>
</feature>
<dbReference type="OrthoDB" id="5195497at2"/>
<dbReference type="InterPro" id="IPR052017">
    <property type="entry name" value="TSUP"/>
</dbReference>
<evidence type="ECO:0000256" key="4">
    <source>
        <dbReference type="ARBA" id="ARBA00022475"/>
    </source>
</evidence>
<dbReference type="GO" id="GO:0005886">
    <property type="term" value="C:plasma membrane"/>
    <property type="evidence" value="ECO:0007669"/>
    <property type="project" value="UniProtKB-SubCell"/>
</dbReference>
<feature type="transmembrane region" description="Helical" evidence="8">
    <location>
        <begin position="195"/>
        <end position="212"/>
    </location>
</feature>
<feature type="transmembrane region" description="Helical" evidence="8">
    <location>
        <begin position="67"/>
        <end position="86"/>
    </location>
</feature>
<comment type="subcellular location">
    <subcellularLocation>
        <location evidence="1 8">Cell membrane</location>
        <topology evidence="1 8">Multi-pass membrane protein</topology>
    </subcellularLocation>
</comment>
<keyword evidence="7 8" id="KW-0472">Membrane</keyword>
<feature type="transmembrane region" description="Helical" evidence="8">
    <location>
        <begin position="165"/>
        <end position="188"/>
    </location>
</feature>
<dbReference type="PANTHER" id="PTHR30269">
    <property type="entry name" value="TRANSMEMBRANE PROTEIN YFCA"/>
    <property type="match status" value="1"/>
</dbReference>
<evidence type="ECO:0000256" key="5">
    <source>
        <dbReference type="ARBA" id="ARBA00022692"/>
    </source>
</evidence>
<dbReference type="STRING" id="665118.SAMN02983003_1811"/>
<keyword evidence="5 8" id="KW-0812">Transmembrane</keyword>
<organism evidence="9 10">
    <name type="scientific">Devosia enhydra</name>
    <dbReference type="NCBI Taxonomy" id="665118"/>
    <lineage>
        <taxon>Bacteria</taxon>
        <taxon>Pseudomonadati</taxon>
        <taxon>Pseudomonadota</taxon>
        <taxon>Alphaproteobacteria</taxon>
        <taxon>Hyphomicrobiales</taxon>
        <taxon>Devosiaceae</taxon>
        <taxon>Devosia</taxon>
    </lineage>
</organism>
<dbReference type="PANTHER" id="PTHR30269:SF32">
    <property type="entry name" value="MEMBRANE TRANSPORTER PROTEIN-RELATED"/>
    <property type="match status" value="1"/>
</dbReference>
<keyword evidence="6 8" id="KW-1133">Transmembrane helix</keyword>
<evidence type="ECO:0000313" key="10">
    <source>
        <dbReference type="Proteomes" id="UP000183447"/>
    </source>
</evidence>
<dbReference type="InterPro" id="IPR002781">
    <property type="entry name" value="TM_pro_TauE-like"/>
</dbReference>
<proteinExistence type="inferred from homology"/>
<evidence type="ECO:0000256" key="1">
    <source>
        <dbReference type="ARBA" id="ARBA00004651"/>
    </source>
</evidence>
<evidence type="ECO:0000256" key="7">
    <source>
        <dbReference type="ARBA" id="ARBA00023136"/>
    </source>
</evidence>
<keyword evidence="10" id="KW-1185">Reference proteome</keyword>